<evidence type="ECO:0000313" key="3">
    <source>
        <dbReference type="Proteomes" id="UP000484164"/>
    </source>
</evidence>
<keyword evidence="3" id="KW-1185">Reference proteome</keyword>
<dbReference type="Pfam" id="PF01642">
    <property type="entry name" value="MM_CoA_mutase"/>
    <property type="match status" value="1"/>
</dbReference>
<evidence type="ECO:0000313" key="2">
    <source>
        <dbReference type="EMBL" id="KAB2817130.1"/>
    </source>
</evidence>
<gene>
    <name evidence="2" type="ORF">F8C82_01670</name>
</gene>
<accession>A0A6L3ZIZ0</accession>
<name>A0A6L3ZIZ0_9FLAO</name>
<dbReference type="OrthoDB" id="9762378at2"/>
<sequence length="485" mass="53396">MQTNEACLSNCYTLPLRQITKSRFMSNSSLTFQEFPAASKAEWIAKIEKELKGGNFEDLFTHYGGDITLSPTYHSEDLPSAAAVPTRTSKIVDTIEGIYVDDASEGNKAILDVLNKGCSGVMLYLKKGVQLAPLLADVLIEHITVHYVSNGEASNVQSQLLDIITERGLNPAEIRGSINVDPIENLARTGEWFSSEESDFNTLESLINSPLKSMNNLAVNANIYHNAGASAATELGLTLAHAHEFIGRWGSSAFSHTTFNMAIGKSYLLEVAKFRALRSLWAKVGEAYETEAAAHIYAETGLRNKTIFDPNVNMLRTTTEAMSALIGGVDEVCVQPYDITFRESTPQARRVARNQALVMQYEAFVTKVNDPAAGSYAIENLTNDLCEEAWKVFREIEAKGGMIEALKSGFVQELIEREAAIEQELYNEGKIILVGTNKFPNAAEKMSKEATTPLFASDNSEGKVIRKIVARRLSEAEEQTRLKAE</sequence>
<dbReference type="Gene3D" id="3.20.20.240">
    <property type="entry name" value="Methylmalonyl-CoA mutase"/>
    <property type="match status" value="1"/>
</dbReference>
<evidence type="ECO:0000259" key="1">
    <source>
        <dbReference type="Pfam" id="PF01642"/>
    </source>
</evidence>
<dbReference type="AlphaFoldDB" id="A0A6L3ZIZ0"/>
<dbReference type="InterPro" id="IPR016176">
    <property type="entry name" value="Cbl-dep_enz_cat"/>
</dbReference>
<dbReference type="GO" id="GO:0016866">
    <property type="term" value="F:intramolecular transferase activity"/>
    <property type="evidence" value="ECO:0007669"/>
    <property type="project" value="InterPro"/>
</dbReference>
<dbReference type="InterPro" id="IPR006099">
    <property type="entry name" value="MeMalonylCoA_mutase_a/b_cat"/>
</dbReference>
<protein>
    <recommendedName>
        <fullName evidence="1">Methylmalonyl-CoA mutase alpha/beta chain catalytic domain-containing protein</fullName>
    </recommendedName>
</protein>
<comment type="caution">
    <text evidence="2">The sequence shown here is derived from an EMBL/GenBank/DDBJ whole genome shotgun (WGS) entry which is preliminary data.</text>
</comment>
<organism evidence="2 3">
    <name type="scientific">Phaeocystidibacter marisrubri</name>
    <dbReference type="NCBI Taxonomy" id="1577780"/>
    <lineage>
        <taxon>Bacteria</taxon>
        <taxon>Pseudomonadati</taxon>
        <taxon>Bacteroidota</taxon>
        <taxon>Flavobacteriia</taxon>
        <taxon>Flavobacteriales</taxon>
        <taxon>Phaeocystidibacteraceae</taxon>
        <taxon>Phaeocystidibacter</taxon>
    </lineage>
</organism>
<dbReference type="SUPFAM" id="SSF51703">
    <property type="entry name" value="Cobalamin (vitamin B12)-dependent enzymes"/>
    <property type="match status" value="1"/>
</dbReference>
<reference evidence="2 3" key="1">
    <citation type="submission" date="2019-10" db="EMBL/GenBank/DDBJ databases">
        <title>Genome sequence of Phaeocystidibacter marisrubri JCM30614 (type strain).</title>
        <authorList>
            <person name="Bowman J.P."/>
        </authorList>
    </citation>
    <scope>NUCLEOTIDE SEQUENCE [LARGE SCALE GENOMIC DNA]</scope>
    <source>
        <strain evidence="2 3">JCM 30614</strain>
    </source>
</reference>
<feature type="domain" description="Methylmalonyl-CoA mutase alpha/beta chain catalytic" evidence="1">
    <location>
        <begin position="131"/>
        <end position="472"/>
    </location>
</feature>
<dbReference type="PANTHER" id="PTHR48101">
    <property type="entry name" value="METHYLMALONYL-COA MUTASE, MITOCHONDRIAL-RELATED"/>
    <property type="match status" value="1"/>
</dbReference>
<proteinExistence type="predicted"/>
<dbReference type="PANTHER" id="PTHR48101:SF1">
    <property type="entry name" value="METHYLMALONYL-COA MUTASE, LARGE SUBUNIT"/>
    <property type="match status" value="1"/>
</dbReference>
<dbReference type="Proteomes" id="UP000484164">
    <property type="component" value="Unassembled WGS sequence"/>
</dbReference>
<dbReference type="EMBL" id="WBVQ01000001">
    <property type="protein sequence ID" value="KAB2817130.1"/>
    <property type="molecule type" value="Genomic_DNA"/>
</dbReference>
<dbReference type="GO" id="GO:0031419">
    <property type="term" value="F:cobalamin binding"/>
    <property type="evidence" value="ECO:0007669"/>
    <property type="project" value="InterPro"/>
</dbReference>